<dbReference type="Proteomes" id="UP000074108">
    <property type="component" value="Unassembled WGS sequence"/>
</dbReference>
<reference evidence="1 2" key="1">
    <citation type="journal article" date="2016" name="Front. Microbiol.">
        <title>Microevolution Analysis of Bacillus coahuilensis Unveils Differences in Phosphorus Acquisition Strategies and Their Regulation.</title>
        <authorList>
            <person name="Gomez-Lunar Z."/>
            <person name="Hernandez-Gonzalez I."/>
            <person name="Rodriguez-Torres M.D."/>
            <person name="Souza V."/>
            <person name="Olmedo-Alvarez G."/>
        </authorList>
    </citation>
    <scope>NUCLEOTIDE SEQUENCE [LARGE SCALE GENOMIC DNA]</scope>
    <source>
        <strain evidence="2">p1.1.43</strain>
    </source>
</reference>
<dbReference type="RefSeq" id="WP_059283098.1">
    <property type="nucleotide sequence ID" value="NZ_LDYG01000031.1"/>
</dbReference>
<proteinExistence type="predicted"/>
<gene>
    <name evidence="1" type="ORF">Q75_09970</name>
</gene>
<dbReference type="EMBL" id="LDYG01000031">
    <property type="protein sequence ID" value="KUP05984.1"/>
    <property type="molecule type" value="Genomic_DNA"/>
</dbReference>
<dbReference type="PATRIC" id="fig|1150625.3.peg.2127"/>
<protein>
    <submittedName>
        <fullName evidence="1">Uncharacterized protein</fullName>
    </submittedName>
</protein>
<sequence length="197" mass="22668">MNYYNKCLQENTLYGIEAFLLKQNQLEYISVDKKNKLSQNIDITLDRDSNIIGEELTFCISNNGAYRDHLEIIFLLELSQSVNSETSFVSPIHSIIWHQFDDLLSLQCGWATKGTVTLELVPLDYLLVHGLERILQNKHMYFPLSNQKSCSIVRFSMQLGEFEEAKGSIGCLTGHDRDELLNFHYAIKNTLAFPLQK</sequence>
<comment type="caution">
    <text evidence="1">The sequence shown here is derived from an EMBL/GenBank/DDBJ whole genome shotgun (WGS) entry which is preliminary data.</text>
</comment>
<accession>A0A147K7J8</accession>
<evidence type="ECO:0000313" key="2">
    <source>
        <dbReference type="Proteomes" id="UP000074108"/>
    </source>
</evidence>
<keyword evidence="2" id="KW-1185">Reference proteome</keyword>
<dbReference type="AlphaFoldDB" id="A0A147K7J8"/>
<evidence type="ECO:0000313" key="1">
    <source>
        <dbReference type="EMBL" id="KUP05984.1"/>
    </source>
</evidence>
<organism evidence="1 2">
    <name type="scientific">Bacillus coahuilensis p1.1.43</name>
    <dbReference type="NCBI Taxonomy" id="1150625"/>
    <lineage>
        <taxon>Bacteria</taxon>
        <taxon>Bacillati</taxon>
        <taxon>Bacillota</taxon>
        <taxon>Bacilli</taxon>
        <taxon>Bacillales</taxon>
        <taxon>Bacillaceae</taxon>
        <taxon>Bacillus</taxon>
    </lineage>
</organism>
<name>A0A147K7J8_9BACI</name>